<organism evidence="1 2">
    <name type="scientific">Modicisalibacter xianhensis</name>
    <dbReference type="NCBI Taxonomy" id="442341"/>
    <lineage>
        <taxon>Bacteria</taxon>
        <taxon>Pseudomonadati</taxon>
        <taxon>Pseudomonadota</taxon>
        <taxon>Gammaproteobacteria</taxon>
        <taxon>Oceanospirillales</taxon>
        <taxon>Halomonadaceae</taxon>
        <taxon>Modicisalibacter</taxon>
    </lineage>
</organism>
<dbReference type="AlphaFoldDB" id="A0A1I3GMH2"/>
<evidence type="ECO:0000313" key="2">
    <source>
        <dbReference type="Proteomes" id="UP000199040"/>
    </source>
</evidence>
<dbReference type="RefSeq" id="WP_143097650.1">
    <property type="nucleotide sequence ID" value="NZ_FOPY01000035.1"/>
</dbReference>
<dbReference type="Proteomes" id="UP000199040">
    <property type="component" value="Unassembled WGS sequence"/>
</dbReference>
<name>A0A1I3GMH2_9GAMM</name>
<keyword evidence="2" id="KW-1185">Reference proteome</keyword>
<dbReference type="EMBL" id="FOPY01000035">
    <property type="protein sequence ID" value="SFI24657.1"/>
    <property type="molecule type" value="Genomic_DNA"/>
</dbReference>
<sequence>MPSSHMPVRIDLKYKADPKCVMRFVAVLNQDGRLQTDEMYGYANERSDPNEPLTLYPLILKDVSEEYRQYQAEWGYGDSTETVIDFLDRPLAEGQEVERVDLSEGIEERSVYIITSIAPWSGA</sequence>
<protein>
    <submittedName>
        <fullName evidence="1">Uncharacterized protein</fullName>
    </submittedName>
</protein>
<proteinExistence type="predicted"/>
<accession>A0A1I3GMH2</accession>
<reference evidence="1 2" key="1">
    <citation type="submission" date="2016-10" db="EMBL/GenBank/DDBJ databases">
        <authorList>
            <person name="de Groot N.N."/>
        </authorList>
    </citation>
    <scope>NUCLEOTIDE SEQUENCE [LARGE SCALE GENOMIC DNA]</scope>
    <source>
        <strain evidence="1 2">CGMCC 1.6848</strain>
    </source>
</reference>
<evidence type="ECO:0000313" key="1">
    <source>
        <dbReference type="EMBL" id="SFI24657.1"/>
    </source>
</evidence>
<gene>
    <name evidence="1" type="ORF">SAMN04487959_1352</name>
</gene>